<dbReference type="EMBL" id="JAVUPU010000003">
    <property type="protein sequence ID" value="MDT9598798.1"/>
    <property type="molecule type" value="Genomic_DNA"/>
</dbReference>
<dbReference type="InterPro" id="IPR004839">
    <property type="entry name" value="Aminotransferase_I/II_large"/>
</dbReference>
<protein>
    <recommendedName>
        <fullName evidence="4">histidinol-phosphate transaminase</fullName>
        <ecNumber evidence="4">2.6.1.9</ecNumber>
    </recommendedName>
</protein>
<dbReference type="PANTHER" id="PTHR43643:SF6">
    <property type="entry name" value="HISTIDINOL-PHOSPHATE AMINOTRANSFERASE"/>
    <property type="match status" value="1"/>
</dbReference>
<dbReference type="Gene3D" id="3.90.1150.10">
    <property type="entry name" value="Aspartate Aminotransferase, domain 1"/>
    <property type="match status" value="1"/>
</dbReference>
<evidence type="ECO:0000256" key="8">
    <source>
        <dbReference type="ARBA" id="ARBA00022898"/>
    </source>
</evidence>
<accession>A0ABU3Q739</accession>
<proteinExistence type="inferred from homology"/>
<dbReference type="GO" id="GO:0004400">
    <property type="term" value="F:histidinol-phosphate transaminase activity"/>
    <property type="evidence" value="ECO:0007669"/>
    <property type="project" value="UniProtKB-EC"/>
</dbReference>
<dbReference type="EC" id="2.6.1.9" evidence="4"/>
<name>A0ABU3Q739_9SPHN</name>
<dbReference type="CDD" id="cd00609">
    <property type="entry name" value="AAT_like"/>
    <property type="match status" value="1"/>
</dbReference>
<organism evidence="13 14">
    <name type="scientific">Sphingosinicella rhizophila</name>
    <dbReference type="NCBI Taxonomy" id="3050082"/>
    <lineage>
        <taxon>Bacteria</taxon>
        <taxon>Pseudomonadati</taxon>
        <taxon>Pseudomonadota</taxon>
        <taxon>Alphaproteobacteria</taxon>
        <taxon>Sphingomonadales</taxon>
        <taxon>Sphingosinicellaceae</taxon>
        <taxon>Sphingosinicella</taxon>
    </lineage>
</organism>
<evidence type="ECO:0000256" key="10">
    <source>
        <dbReference type="ARBA" id="ARBA00047481"/>
    </source>
</evidence>
<evidence type="ECO:0000313" key="13">
    <source>
        <dbReference type="EMBL" id="MDT9598798.1"/>
    </source>
</evidence>
<dbReference type="InterPro" id="IPR015421">
    <property type="entry name" value="PyrdxlP-dep_Trfase_major"/>
</dbReference>
<dbReference type="SUPFAM" id="SSF53383">
    <property type="entry name" value="PLP-dependent transferases"/>
    <property type="match status" value="1"/>
</dbReference>
<keyword evidence="8 11" id="KW-0663">Pyridoxal phosphate</keyword>
<keyword evidence="6" id="KW-0028">Amino-acid biosynthesis</keyword>
<dbReference type="PROSITE" id="PS00599">
    <property type="entry name" value="AA_TRANSFER_CLASS_2"/>
    <property type="match status" value="1"/>
</dbReference>
<keyword evidence="5 13" id="KW-0032">Aminotransferase</keyword>
<comment type="caution">
    <text evidence="13">The sequence shown here is derived from an EMBL/GenBank/DDBJ whole genome shotgun (WGS) entry which is preliminary data.</text>
</comment>
<evidence type="ECO:0000256" key="3">
    <source>
        <dbReference type="ARBA" id="ARBA00007970"/>
    </source>
</evidence>
<evidence type="ECO:0000259" key="12">
    <source>
        <dbReference type="Pfam" id="PF00155"/>
    </source>
</evidence>
<dbReference type="RefSeq" id="WP_315725155.1">
    <property type="nucleotide sequence ID" value="NZ_JAVUPU010000003.1"/>
</dbReference>
<feature type="domain" description="Aminotransferase class I/classII large" evidence="12">
    <location>
        <begin position="21"/>
        <end position="339"/>
    </location>
</feature>
<dbReference type="Pfam" id="PF00155">
    <property type="entry name" value="Aminotran_1_2"/>
    <property type="match status" value="1"/>
</dbReference>
<dbReference type="Proteomes" id="UP001259572">
    <property type="component" value="Unassembled WGS sequence"/>
</dbReference>
<evidence type="ECO:0000256" key="11">
    <source>
        <dbReference type="RuleBase" id="RU003693"/>
    </source>
</evidence>
<sequence>MAPFDHGPSLDDARLASGRADILDLAGNENAVGASPHVVDAVTRCASEAWRYPDSNCGELGRMIAGRLGIEASRLVFGTGSEALLALIARATIEDGDRVILSSPTFPIYAMLGRSLGGEVIDVPRRADYRLDADAVIQALLRPAKLVFLCNPNNPTGTPVPREHLVAIGRGIGRTGLLIVDEAYHEFAAMEHPGDTLAALDESGADYFVLRTFSKAYALGGFRVGYAIARNPGLADYVHRVRPQFGVSNLAQIAAAAAWQDQEHLTAAVEEIREARTALHRGLVDLGHDVLPSSANFLMVADPDGALAKRLLGEGIIARRVPPDHIRLTVCRMKDVPRVIGAFARTGMD</sequence>
<evidence type="ECO:0000256" key="1">
    <source>
        <dbReference type="ARBA" id="ARBA00001933"/>
    </source>
</evidence>
<comment type="cofactor">
    <cofactor evidence="1 11">
        <name>pyridoxal 5'-phosphate</name>
        <dbReference type="ChEBI" id="CHEBI:597326"/>
    </cofactor>
</comment>
<dbReference type="InterPro" id="IPR015424">
    <property type="entry name" value="PyrdxlP-dep_Trfase"/>
</dbReference>
<comment type="pathway">
    <text evidence="2">Amino-acid biosynthesis; L-histidine biosynthesis; L-histidine from 5-phospho-alpha-D-ribose 1-diphosphate: step 7/9.</text>
</comment>
<comment type="catalytic activity">
    <reaction evidence="10">
        <text>L-histidinol phosphate + 2-oxoglutarate = 3-(imidazol-4-yl)-2-oxopropyl phosphate + L-glutamate</text>
        <dbReference type="Rhea" id="RHEA:23744"/>
        <dbReference type="ChEBI" id="CHEBI:16810"/>
        <dbReference type="ChEBI" id="CHEBI:29985"/>
        <dbReference type="ChEBI" id="CHEBI:57766"/>
        <dbReference type="ChEBI" id="CHEBI:57980"/>
        <dbReference type="EC" id="2.6.1.9"/>
    </reaction>
</comment>
<evidence type="ECO:0000256" key="6">
    <source>
        <dbReference type="ARBA" id="ARBA00022605"/>
    </source>
</evidence>
<dbReference type="InterPro" id="IPR015422">
    <property type="entry name" value="PyrdxlP-dep_Trfase_small"/>
</dbReference>
<evidence type="ECO:0000256" key="7">
    <source>
        <dbReference type="ARBA" id="ARBA00022679"/>
    </source>
</evidence>
<keyword evidence="14" id="KW-1185">Reference proteome</keyword>
<reference evidence="13 14" key="1">
    <citation type="submission" date="2023-05" db="EMBL/GenBank/DDBJ databases">
        <authorList>
            <person name="Guo Y."/>
        </authorList>
    </citation>
    <scope>NUCLEOTIDE SEQUENCE [LARGE SCALE GENOMIC DNA]</scope>
    <source>
        <strain evidence="13 14">GR2756</strain>
    </source>
</reference>
<dbReference type="Gene3D" id="3.40.640.10">
    <property type="entry name" value="Type I PLP-dependent aspartate aminotransferase-like (Major domain)"/>
    <property type="match status" value="1"/>
</dbReference>
<evidence type="ECO:0000256" key="2">
    <source>
        <dbReference type="ARBA" id="ARBA00005011"/>
    </source>
</evidence>
<evidence type="ECO:0000313" key="14">
    <source>
        <dbReference type="Proteomes" id="UP001259572"/>
    </source>
</evidence>
<keyword evidence="9" id="KW-0368">Histidine biosynthesis</keyword>
<evidence type="ECO:0000256" key="5">
    <source>
        <dbReference type="ARBA" id="ARBA00022576"/>
    </source>
</evidence>
<dbReference type="InterPro" id="IPR050106">
    <property type="entry name" value="HistidinolP_aminotransfase"/>
</dbReference>
<evidence type="ECO:0000256" key="4">
    <source>
        <dbReference type="ARBA" id="ARBA00012748"/>
    </source>
</evidence>
<gene>
    <name evidence="13" type="ORF">RQX22_07550</name>
</gene>
<dbReference type="InterPro" id="IPR001917">
    <property type="entry name" value="Aminotrans_II_pyridoxalP_BS"/>
</dbReference>
<dbReference type="PANTHER" id="PTHR43643">
    <property type="entry name" value="HISTIDINOL-PHOSPHATE AMINOTRANSFERASE 2"/>
    <property type="match status" value="1"/>
</dbReference>
<comment type="similarity">
    <text evidence="3">Belongs to the class-II pyridoxal-phosphate-dependent aminotransferase family. Histidinol-phosphate aminotransferase subfamily.</text>
</comment>
<evidence type="ECO:0000256" key="9">
    <source>
        <dbReference type="ARBA" id="ARBA00023102"/>
    </source>
</evidence>
<keyword evidence="7 13" id="KW-0808">Transferase</keyword>